<evidence type="ECO:0000259" key="14">
    <source>
        <dbReference type="PROSITE" id="PS50863"/>
    </source>
</evidence>
<dbReference type="PANTHER" id="PTHR34951">
    <property type="entry name" value="B6F COMPLEX SUBUNIT, PUTATIVE, EXPRESSED-RELATED"/>
    <property type="match status" value="1"/>
</dbReference>
<protein>
    <recommendedName>
        <fullName evidence="14">TF-B3 domain-containing protein</fullName>
    </recommendedName>
</protein>
<feature type="compositionally biased region" description="Basic residues" evidence="12">
    <location>
        <begin position="113"/>
        <end position="122"/>
    </location>
</feature>
<evidence type="ECO:0000256" key="11">
    <source>
        <dbReference type="ARBA" id="ARBA00023242"/>
    </source>
</evidence>
<feature type="compositionally biased region" description="Basic and acidic residues" evidence="12">
    <location>
        <begin position="99"/>
        <end position="112"/>
    </location>
</feature>
<feature type="transmembrane region" description="Helical" evidence="13">
    <location>
        <begin position="265"/>
        <end position="283"/>
    </location>
</feature>
<dbReference type="PANTHER" id="PTHR34951:SF1">
    <property type="entry name" value="B6F COMPLEX SUBUNIT, PUTATIVE, EXPRESSED-RELATED"/>
    <property type="match status" value="1"/>
</dbReference>
<feature type="transmembrane region" description="Helical" evidence="13">
    <location>
        <begin position="478"/>
        <end position="500"/>
    </location>
</feature>
<evidence type="ECO:0000313" key="16">
    <source>
        <dbReference type="Proteomes" id="UP001346149"/>
    </source>
</evidence>
<evidence type="ECO:0000256" key="3">
    <source>
        <dbReference type="ARBA" id="ARBA00022448"/>
    </source>
</evidence>
<keyword evidence="16" id="KW-1185">Reference proteome</keyword>
<keyword evidence="5" id="KW-0249">Electron transport</keyword>
<dbReference type="Pfam" id="PF02362">
    <property type="entry name" value="B3"/>
    <property type="match status" value="1"/>
</dbReference>
<evidence type="ECO:0000256" key="10">
    <source>
        <dbReference type="ARBA" id="ARBA00023163"/>
    </source>
</evidence>
<dbReference type="Pfam" id="PF08041">
    <property type="entry name" value="PetM"/>
    <property type="match status" value="1"/>
</dbReference>
<accession>A0AAN7MPT7</accession>
<evidence type="ECO:0000256" key="7">
    <source>
        <dbReference type="ARBA" id="ARBA00023015"/>
    </source>
</evidence>
<dbReference type="GO" id="GO:0016020">
    <property type="term" value="C:membrane"/>
    <property type="evidence" value="ECO:0007669"/>
    <property type="project" value="UniProtKB-SubCell"/>
</dbReference>
<dbReference type="InterPro" id="IPR003340">
    <property type="entry name" value="B3_DNA-bd"/>
</dbReference>
<dbReference type="SUPFAM" id="SSF101936">
    <property type="entry name" value="DNA-binding pseudobarrel domain"/>
    <property type="match status" value="1"/>
</dbReference>
<dbReference type="GO" id="GO:0009512">
    <property type="term" value="C:cytochrome b6f complex"/>
    <property type="evidence" value="ECO:0007669"/>
    <property type="project" value="InterPro"/>
</dbReference>
<evidence type="ECO:0000256" key="8">
    <source>
        <dbReference type="ARBA" id="ARBA00023125"/>
    </source>
</evidence>
<evidence type="ECO:0000313" key="15">
    <source>
        <dbReference type="EMBL" id="KAK4802702.1"/>
    </source>
</evidence>
<gene>
    <name evidence="15" type="ORF">SAY86_000905</name>
</gene>
<evidence type="ECO:0000256" key="2">
    <source>
        <dbReference type="ARBA" id="ARBA00004167"/>
    </source>
</evidence>
<evidence type="ECO:0000256" key="6">
    <source>
        <dbReference type="ARBA" id="ARBA00022989"/>
    </source>
</evidence>
<reference evidence="15 16" key="1">
    <citation type="journal article" date="2023" name="Hortic Res">
        <title>Pangenome of water caltrop reveals structural variations and asymmetric subgenome divergence after allopolyploidization.</title>
        <authorList>
            <person name="Zhang X."/>
            <person name="Chen Y."/>
            <person name="Wang L."/>
            <person name="Yuan Y."/>
            <person name="Fang M."/>
            <person name="Shi L."/>
            <person name="Lu R."/>
            <person name="Comes H.P."/>
            <person name="Ma Y."/>
            <person name="Chen Y."/>
            <person name="Huang G."/>
            <person name="Zhou Y."/>
            <person name="Zheng Z."/>
            <person name="Qiu Y."/>
        </authorList>
    </citation>
    <scope>NUCLEOTIDE SEQUENCE [LARGE SCALE GENOMIC DNA]</scope>
    <source>
        <strain evidence="15">F231</strain>
    </source>
</reference>
<keyword evidence="8" id="KW-0238">DNA-binding</keyword>
<dbReference type="PROSITE" id="PS50863">
    <property type="entry name" value="B3"/>
    <property type="match status" value="1"/>
</dbReference>
<evidence type="ECO:0000256" key="12">
    <source>
        <dbReference type="SAM" id="MobiDB-lite"/>
    </source>
</evidence>
<keyword evidence="11" id="KW-0539">Nucleus</keyword>
<keyword evidence="7" id="KW-0805">Transcription regulation</keyword>
<dbReference type="SMART" id="SM01019">
    <property type="entry name" value="B3"/>
    <property type="match status" value="1"/>
</dbReference>
<keyword evidence="3" id="KW-0813">Transport</keyword>
<dbReference type="Proteomes" id="UP001346149">
    <property type="component" value="Unassembled WGS sequence"/>
</dbReference>
<evidence type="ECO:0000256" key="13">
    <source>
        <dbReference type="SAM" id="Phobius"/>
    </source>
</evidence>
<evidence type="ECO:0000256" key="5">
    <source>
        <dbReference type="ARBA" id="ARBA00022982"/>
    </source>
</evidence>
<dbReference type="Gene3D" id="2.40.330.10">
    <property type="entry name" value="DNA-binding pseudobarrel domain"/>
    <property type="match status" value="1"/>
</dbReference>
<dbReference type="GO" id="GO:0003677">
    <property type="term" value="F:DNA binding"/>
    <property type="evidence" value="ECO:0007669"/>
    <property type="project" value="UniProtKB-KW"/>
</dbReference>
<evidence type="ECO:0000256" key="1">
    <source>
        <dbReference type="ARBA" id="ARBA00004123"/>
    </source>
</evidence>
<evidence type="ECO:0000256" key="9">
    <source>
        <dbReference type="ARBA" id="ARBA00023136"/>
    </source>
</evidence>
<evidence type="ECO:0000256" key="4">
    <source>
        <dbReference type="ARBA" id="ARBA00022692"/>
    </source>
</evidence>
<comment type="caution">
    <text evidence="15">The sequence shown here is derived from an EMBL/GenBank/DDBJ whole genome shotgun (WGS) entry which is preliminary data.</text>
</comment>
<feature type="domain" description="TF-B3" evidence="14">
    <location>
        <begin position="176"/>
        <end position="273"/>
    </location>
</feature>
<keyword evidence="4 13" id="KW-0812">Transmembrane</keyword>
<dbReference type="InterPro" id="IPR015300">
    <property type="entry name" value="DNA-bd_pseudobarrel_sf"/>
</dbReference>
<dbReference type="CDD" id="cd10017">
    <property type="entry name" value="B3_DNA"/>
    <property type="match status" value="1"/>
</dbReference>
<organism evidence="15 16">
    <name type="scientific">Trapa natans</name>
    <name type="common">Water chestnut</name>
    <dbReference type="NCBI Taxonomy" id="22666"/>
    <lineage>
        <taxon>Eukaryota</taxon>
        <taxon>Viridiplantae</taxon>
        <taxon>Streptophyta</taxon>
        <taxon>Embryophyta</taxon>
        <taxon>Tracheophyta</taxon>
        <taxon>Spermatophyta</taxon>
        <taxon>Magnoliopsida</taxon>
        <taxon>eudicotyledons</taxon>
        <taxon>Gunneridae</taxon>
        <taxon>Pentapetalae</taxon>
        <taxon>rosids</taxon>
        <taxon>malvids</taxon>
        <taxon>Myrtales</taxon>
        <taxon>Lythraceae</taxon>
        <taxon>Trapa</taxon>
    </lineage>
</organism>
<keyword evidence="6 13" id="KW-1133">Transmembrane helix</keyword>
<proteinExistence type="inferred from homology"/>
<dbReference type="HAMAP" id="MF_00396">
    <property type="entry name" value="Cytb6_f_PetM"/>
    <property type="match status" value="1"/>
</dbReference>
<keyword evidence="10" id="KW-0804">Transcription</keyword>
<dbReference type="AlphaFoldDB" id="A0AAN7MPT7"/>
<sequence>MSGSILWNKMEDEQLSDALDTVSPFWATHDSMKKQDVNANGIRDQFTFSRSLNSEVLQSLYNGDMHPVSKNVDHQHLGVQPNAQGLLYSDGMKLTISGDEVKEQPECEEGQKPKKPRRKKRKIDASELGSSQPDNKSETRTRFYSCSSTRKRTLTAEEREKALNEAKMFVPQNPFCRVVLRPSYLYRGCMMYLPSCFAEKHLNGVSGFIKLQRSDGNQWSVRCLYREGKAKLGRGWYDFSLENNLAEGDVCIFELIPARETLPGFWVWMFSSNIVSMCLLLFFSSGRSSYYEKAIIYLWRRGDLSFVPAMHYVVHGCSTKSPVIIFSFGTKSFFRNQTNLICSSSNQPYTPPHLISSPFSKPFILLSTNPISFTSAFNPRLQLSKKNKGCFVELKMAVSTASAMAVTATRMPKPPVVRRIGGLNSFGGLKAHNCVAALGVSVSTEQSFASMVASLRSPNGKSGKGGALSSTCNVAGEIFRIAAIMNGLVLIGVAVGFVLLRIEASVEEAE</sequence>
<dbReference type="InterPro" id="IPR053333">
    <property type="entry name" value="Cytochrome_b6-f_sub7"/>
</dbReference>
<name>A0AAN7MPT7_TRANT</name>
<dbReference type="GO" id="GO:0005634">
    <property type="term" value="C:nucleus"/>
    <property type="evidence" value="ECO:0007669"/>
    <property type="project" value="UniProtKB-SubCell"/>
</dbReference>
<keyword evidence="9 13" id="KW-0472">Membrane</keyword>
<dbReference type="EMBL" id="JAXQNO010000002">
    <property type="protein sequence ID" value="KAK4802702.1"/>
    <property type="molecule type" value="Genomic_DNA"/>
</dbReference>
<dbReference type="InterPro" id="IPR012595">
    <property type="entry name" value="PetM_cyt_b6/f_cplx_su7"/>
</dbReference>
<feature type="region of interest" description="Disordered" evidence="12">
    <location>
        <begin position="98"/>
        <end position="144"/>
    </location>
</feature>
<comment type="subcellular location">
    <subcellularLocation>
        <location evidence="2">Membrane</location>
        <topology evidence="2">Single-pass membrane protein</topology>
    </subcellularLocation>
    <subcellularLocation>
        <location evidence="1">Nucleus</location>
    </subcellularLocation>
</comment>
<dbReference type="SUPFAM" id="SSF103441">
    <property type="entry name" value="PetM subunit of the cytochrome b6f complex"/>
    <property type="match status" value="1"/>
</dbReference>